<keyword evidence="2" id="KW-1003">Cell membrane</keyword>
<dbReference type="AlphaFoldDB" id="A0A3N4P9R5"/>
<feature type="domain" description="ABC3 transporter permease C-terminal" evidence="7">
    <location>
        <begin position="674"/>
        <end position="787"/>
    </location>
</feature>
<comment type="caution">
    <text evidence="9">The sequence shown here is derived from an EMBL/GenBank/DDBJ whole genome shotgun (WGS) entry which is preliminary data.</text>
</comment>
<dbReference type="InterPro" id="IPR050250">
    <property type="entry name" value="Macrolide_Exporter_MacB"/>
</dbReference>
<feature type="transmembrane region" description="Helical" evidence="6">
    <location>
        <begin position="427"/>
        <end position="448"/>
    </location>
</feature>
<name>A0A3N4P9R5_9BACT</name>
<dbReference type="GO" id="GO:0005886">
    <property type="term" value="C:plasma membrane"/>
    <property type="evidence" value="ECO:0007669"/>
    <property type="project" value="UniProtKB-SubCell"/>
</dbReference>
<feature type="domain" description="ABC3 transporter permease C-terminal" evidence="7">
    <location>
        <begin position="291"/>
        <end position="407"/>
    </location>
</feature>
<dbReference type="RefSeq" id="WP_123849046.1">
    <property type="nucleotide sequence ID" value="NZ_RPDH01000003.1"/>
</dbReference>
<protein>
    <submittedName>
        <fullName evidence="9">ABC transporter permease</fullName>
    </submittedName>
</protein>
<comment type="subcellular location">
    <subcellularLocation>
        <location evidence="1">Cell membrane</location>
        <topology evidence="1">Multi-pass membrane protein</topology>
    </subcellularLocation>
</comment>
<keyword evidence="5 6" id="KW-0472">Membrane</keyword>
<evidence type="ECO:0000313" key="9">
    <source>
        <dbReference type="EMBL" id="RPE05402.1"/>
    </source>
</evidence>
<evidence type="ECO:0000256" key="1">
    <source>
        <dbReference type="ARBA" id="ARBA00004651"/>
    </source>
</evidence>
<evidence type="ECO:0000259" key="8">
    <source>
        <dbReference type="Pfam" id="PF12704"/>
    </source>
</evidence>
<dbReference type="GO" id="GO:0022857">
    <property type="term" value="F:transmembrane transporter activity"/>
    <property type="evidence" value="ECO:0007669"/>
    <property type="project" value="TreeGrafter"/>
</dbReference>
<organism evidence="9 10">
    <name type="scientific">Chitinophaga lutea</name>
    <dbReference type="NCBI Taxonomy" id="2488634"/>
    <lineage>
        <taxon>Bacteria</taxon>
        <taxon>Pseudomonadati</taxon>
        <taxon>Bacteroidota</taxon>
        <taxon>Chitinophagia</taxon>
        <taxon>Chitinophagales</taxon>
        <taxon>Chitinophagaceae</taxon>
        <taxon>Chitinophaga</taxon>
    </lineage>
</organism>
<dbReference type="EMBL" id="RPDH01000003">
    <property type="protein sequence ID" value="RPE05402.1"/>
    <property type="molecule type" value="Genomic_DNA"/>
</dbReference>
<evidence type="ECO:0000256" key="3">
    <source>
        <dbReference type="ARBA" id="ARBA00022692"/>
    </source>
</evidence>
<keyword evidence="3 6" id="KW-0812">Transmembrane</keyword>
<feature type="transmembrane region" description="Helical" evidence="6">
    <location>
        <begin position="21"/>
        <end position="41"/>
    </location>
</feature>
<feature type="transmembrane region" description="Helical" evidence="6">
    <location>
        <begin position="755"/>
        <end position="775"/>
    </location>
</feature>
<dbReference type="InterPro" id="IPR025857">
    <property type="entry name" value="MacB_PCD"/>
</dbReference>
<evidence type="ECO:0000256" key="4">
    <source>
        <dbReference type="ARBA" id="ARBA00022989"/>
    </source>
</evidence>
<feature type="domain" description="MacB-like periplasmic core" evidence="8">
    <location>
        <begin position="20"/>
        <end position="242"/>
    </location>
</feature>
<dbReference type="InterPro" id="IPR003838">
    <property type="entry name" value="ABC3_permease_C"/>
</dbReference>
<keyword evidence="10" id="KW-1185">Reference proteome</keyword>
<reference evidence="9 10" key="1">
    <citation type="submission" date="2018-11" db="EMBL/GenBank/DDBJ databases">
        <title>Chitinophaga lutea sp.nov., isolate from arsenic contaminated soil.</title>
        <authorList>
            <person name="Zong Y."/>
        </authorList>
    </citation>
    <scope>NUCLEOTIDE SEQUENCE [LARGE SCALE GENOMIC DNA]</scope>
    <source>
        <strain evidence="9 10">ZY74</strain>
    </source>
</reference>
<evidence type="ECO:0000313" key="10">
    <source>
        <dbReference type="Proteomes" id="UP000278351"/>
    </source>
</evidence>
<dbReference type="PANTHER" id="PTHR30572:SF18">
    <property type="entry name" value="ABC-TYPE MACROLIDE FAMILY EXPORT SYSTEM PERMEASE COMPONENT 2"/>
    <property type="match status" value="1"/>
</dbReference>
<evidence type="ECO:0000256" key="2">
    <source>
        <dbReference type="ARBA" id="ARBA00022475"/>
    </source>
</evidence>
<feature type="transmembrane region" description="Helical" evidence="6">
    <location>
        <begin position="285"/>
        <end position="307"/>
    </location>
</feature>
<dbReference type="Pfam" id="PF02687">
    <property type="entry name" value="FtsX"/>
    <property type="match status" value="2"/>
</dbReference>
<feature type="transmembrane region" description="Helical" evidence="6">
    <location>
        <begin position="674"/>
        <end position="695"/>
    </location>
</feature>
<sequence length="794" mass="88292">MIRNYLKIAWRNLLKNKTFSLINITGLSVGMAVALLIGLWIRDEVTFNRNHESYDRVAIVMQHQTFNGVKTTQAALPYLTATAMREDFGADFKYIAEGSWDEDHVLSVNNNAVIKHGSFNGPQFPEILTLKMLKGTRDGLKEPYSIMLSASAAGALFGEVDPLDKIVRMDEELDVKVTGVYEDLPYNSEFRNRDFIAPWKLFLITQPWIETLENPWRSNFSMVYARLADHADLGMVSAKMKDLKLKRVRPEQKVFQPEVFLHPMSSWHLHAEWKDGNNVGGRIQFVWLFGIIGVFVLLLACINFMNLSTARSEKRAKEVGIRKAVGSIRGQLVAQFFSESLLLAAIGLIVAAVLVQLVLPVFNDVADKRVGIPYDSVAFWLAVTGFTVFTGLIAGSYPALYLSSFQPVKVLKGTFRAGRFAAMPRKVLVVVQFAVSVVLIIGTVVVFLQIRHAKSRPVAYSREGLVTLKLNTAEARKNVKAMRSEMEASGAVAATGCASSFVTDLNIINNGYTWKNMEPGKTGNFGAVTITHDYGKTIGWQIVAGRDFSAAFNDSASMVVNESAAKFMNIGNPVGETMRINGEPFTIIGVVRDMVMESPYEPAFRTAFTLKGNETSLLSVRINPARSTADALSQIESIYKKFVPSGAPFSYEFADEAYAKKFEAEQRIGRLSSFFAILAVFISSLGLFGMASFMAEQRVKEIGVRKVLGASVFNLWRLMSKDFVILVAIALVIAVPLAWYFMSGWLERYQYRTNISWWLIAIICFGTLAITLLTVSYQSIKAATANPVKSLRSE</sequence>
<keyword evidence="4 6" id="KW-1133">Transmembrane helix</keyword>
<dbReference type="Proteomes" id="UP000278351">
    <property type="component" value="Unassembled WGS sequence"/>
</dbReference>
<accession>A0A3N4P9R5</accession>
<feature type="transmembrane region" description="Helical" evidence="6">
    <location>
        <begin position="723"/>
        <end position="743"/>
    </location>
</feature>
<feature type="transmembrane region" description="Helical" evidence="6">
    <location>
        <begin position="341"/>
        <end position="359"/>
    </location>
</feature>
<evidence type="ECO:0000256" key="5">
    <source>
        <dbReference type="ARBA" id="ARBA00023136"/>
    </source>
</evidence>
<gene>
    <name evidence="9" type="ORF">EGT74_23745</name>
</gene>
<dbReference type="PANTHER" id="PTHR30572">
    <property type="entry name" value="MEMBRANE COMPONENT OF TRANSPORTER-RELATED"/>
    <property type="match status" value="1"/>
</dbReference>
<feature type="domain" description="MacB-like periplasmic core" evidence="8">
    <location>
        <begin position="514"/>
        <end position="637"/>
    </location>
</feature>
<dbReference type="OrthoDB" id="5933722at2"/>
<evidence type="ECO:0000259" key="7">
    <source>
        <dbReference type="Pfam" id="PF02687"/>
    </source>
</evidence>
<feature type="transmembrane region" description="Helical" evidence="6">
    <location>
        <begin position="379"/>
        <end position="402"/>
    </location>
</feature>
<proteinExistence type="predicted"/>
<evidence type="ECO:0000256" key="6">
    <source>
        <dbReference type="SAM" id="Phobius"/>
    </source>
</evidence>
<dbReference type="Pfam" id="PF12704">
    <property type="entry name" value="MacB_PCD"/>
    <property type="match status" value="2"/>
</dbReference>